<dbReference type="Proteomes" id="UP000237839">
    <property type="component" value="Unassembled WGS sequence"/>
</dbReference>
<name>A0A2S9GYG0_9BURK</name>
<evidence type="ECO:0000313" key="3">
    <source>
        <dbReference type="EMBL" id="PRC92696.1"/>
    </source>
</evidence>
<feature type="compositionally biased region" description="Pro residues" evidence="1">
    <location>
        <begin position="104"/>
        <end position="120"/>
    </location>
</feature>
<accession>A0A2S9GYG0</accession>
<dbReference type="OrthoDB" id="8564513at2"/>
<dbReference type="AlphaFoldDB" id="A0A2S9GYG0"/>
<feature type="chain" id="PRO_5015525454" description="Prolin-rich transmembrane protein" evidence="2">
    <location>
        <begin position="20"/>
        <end position="189"/>
    </location>
</feature>
<feature type="region of interest" description="Disordered" evidence="1">
    <location>
        <begin position="99"/>
        <end position="120"/>
    </location>
</feature>
<dbReference type="RefSeq" id="WP_105532505.1">
    <property type="nucleotide sequence ID" value="NZ_PUGF01000012.1"/>
</dbReference>
<gene>
    <name evidence="3" type="ORF">S2091_2751</name>
</gene>
<dbReference type="EMBL" id="PUGF01000012">
    <property type="protein sequence ID" value="PRC92696.1"/>
    <property type="molecule type" value="Genomic_DNA"/>
</dbReference>
<reference evidence="3 4" key="1">
    <citation type="submission" date="2018-02" db="EMBL/GenBank/DDBJ databases">
        <title>Solimicrobium silvestre gen. nov., sp. nov., isolated from alpine forest soil.</title>
        <authorList>
            <person name="Margesin R."/>
            <person name="Albuquerque L."/>
            <person name="Zhang D.-C."/>
            <person name="Froufe H.J.C."/>
            <person name="Severino R."/>
            <person name="Roxo I."/>
            <person name="Egas C."/>
            <person name="Da Costa M.S."/>
        </authorList>
    </citation>
    <scope>NUCLEOTIDE SEQUENCE [LARGE SCALE GENOMIC DNA]</scope>
    <source>
        <strain evidence="3 4">S20-91</strain>
    </source>
</reference>
<evidence type="ECO:0000313" key="4">
    <source>
        <dbReference type="Proteomes" id="UP000237839"/>
    </source>
</evidence>
<evidence type="ECO:0000256" key="1">
    <source>
        <dbReference type="SAM" id="MobiDB-lite"/>
    </source>
</evidence>
<feature type="signal peptide" evidence="2">
    <location>
        <begin position="1"/>
        <end position="19"/>
    </location>
</feature>
<proteinExistence type="predicted"/>
<sequence length="189" mass="20272">MKLRHIVMAVGFVAAAGLAIFGDKSPADHVVEPVARAATTMTPSHDQTLLAAINSDTRASKNTPSSDGAKPEPVILVLLTREEAMHKIVSTNNSTLFGNQNWLPPAPPPPKPVPPPPPTAPSMPFTYLGKKMEDGVWEVYLARGDTIAIVHTNSLIEATYRVDSITPPTLTMTYLPLKQTQTITVGDAE</sequence>
<comment type="caution">
    <text evidence="3">The sequence shown here is derived from an EMBL/GenBank/DDBJ whole genome shotgun (WGS) entry which is preliminary data.</text>
</comment>
<keyword evidence="4" id="KW-1185">Reference proteome</keyword>
<keyword evidence="2" id="KW-0732">Signal</keyword>
<protein>
    <recommendedName>
        <fullName evidence="5">Prolin-rich transmembrane protein</fullName>
    </recommendedName>
</protein>
<evidence type="ECO:0000256" key="2">
    <source>
        <dbReference type="SAM" id="SignalP"/>
    </source>
</evidence>
<organism evidence="3 4">
    <name type="scientific">Solimicrobium silvestre</name>
    <dbReference type="NCBI Taxonomy" id="2099400"/>
    <lineage>
        <taxon>Bacteria</taxon>
        <taxon>Pseudomonadati</taxon>
        <taxon>Pseudomonadota</taxon>
        <taxon>Betaproteobacteria</taxon>
        <taxon>Burkholderiales</taxon>
        <taxon>Oxalobacteraceae</taxon>
        <taxon>Solimicrobium</taxon>
    </lineage>
</organism>
<evidence type="ECO:0008006" key="5">
    <source>
        <dbReference type="Google" id="ProtNLM"/>
    </source>
</evidence>